<evidence type="ECO:0000256" key="1">
    <source>
        <dbReference type="SAM" id="MobiDB-lite"/>
    </source>
</evidence>
<protein>
    <submittedName>
        <fullName evidence="2">Uncharacterized protein</fullName>
    </submittedName>
</protein>
<accession>A0A7D9DEJ5</accession>
<comment type="caution">
    <text evidence="2">The sequence shown here is derived from an EMBL/GenBank/DDBJ whole genome shotgun (WGS) entry which is preliminary data.</text>
</comment>
<evidence type="ECO:0000313" key="2">
    <source>
        <dbReference type="EMBL" id="CAB3982608.1"/>
    </source>
</evidence>
<sequence length="199" mass="22173">MEASMKYIDEVFRVVRQNATNINDVPTLQKLLEAVGSFYVSLFAQDDQSEAILERRAMKGMLAKAPRIRPVPRPRQQPHASSSQDGDTPGRGMGKGRPGEPRKEDERQKRKRAEKQITPAPSKQVREATPSATPPLAQRLPNQSPPSADRPRPLAPEPRRELRLQTITASGTKHEMAIKCLGEGEKDQLTRSCSCSSRK</sequence>
<proteinExistence type="predicted"/>
<dbReference type="EMBL" id="CACRXK020000522">
    <property type="protein sequence ID" value="CAB3982608.1"/>
    <property type="molecule type" value="Genomic_DNA"/>
</dbReference>
<feature type="compositionally biased region" description="Basic and acidic residues" evidence="1">
    <location>
        <begin position="97"/>
        <end position="108"/>
    </location>
</feature>
<dbReference type="AlphaFoldDB" id="A0A7D9DEJ5"/>
<feature type="region of interest" description="Disordered" evidence="1">
    <location>
        <begin position="63"/>
        <end position="161"/>
    </location>
</feature>
<feature type="compositionally biased region" description="Basic and acidic residues" evidence="1">
    <location>
        <begin position="149"/>
        <end position="161"/>
    </location>
</feature>
<evidence type="ECO:0000313" key="3">
    <source>
        <dbReference type="Proteomes" id="UP001152795"/>
    </source>
</evidence>
<keyword evidence="3" id="KW-1185">Reference proteome</keyword>
<name>A0A7D9DEJ5_PARCT</name>
<dbReference type="Proteomes" id="UP001152795">
    <property type="component" value="Unassembled WGS sequence"/>
</dbReference>
<gene>
    <name evidence="2" type="ORF">PACLA_8A078318</name>
</gene>
<organism evidence="2 3">
    <name type="scientific">Paramuricea clavata</name>
    <name type="common">Red gorgonian</name>
    <name type="synonym">Violescent sea-whip</name>
    <dbReference type="NCBI Taxonomy" id="317549"/>
    <lineage>
        <taxon>Eukaryota</taxon>
        <taxon>Metazoa</taxon>
        <taxon>Cnidaria</taxon>
        <taxon>Anthozoa</taxon>
        <taxon>Octocorallia</taxon>
        <taxon>Malacalcyonacea</taxon>
        <taxon>Plexauridae</taxon>
        <taxon>Paramuricea</taxon>
    </lineage>
</organism>
<reference evidence="2" key="1">
    <citation type="submission" date="2020-04" db="EMBL/GenBank/DDBJ databases">
        <authorList>
            <person name="Alioto T."/>
            <person name="Alioto T."/>
            <person name="Gomez Garrido J."/>
        </authorList>
    </citation>
    <scope>NUCLEOTIDE SEQUENCE</scope>
    <source>
        <strain evidence="2">A484AB</strain>
    </source>
</reference>